<sequence length="109" mass="12681">MSKERARRRAVREAERAQAMRRNEVRQARAARRRARLGRLVPRPVRFARQGGLLARRHRVQNAVVIGVFLLVQLLVWLIWRAPAVSFGVLVFSVLFVPVFVTLAFNRRI</sequence>
<evidence type="ECO:0000256" key="1">
    <source>
        <dbReference type="SAM" id="Coils"/>
    </source>
</evidence>
<proteinExistence type="predicted"/>
<keyword evidence="4" id="KW-1185">Reference proteome</keyword>
<dbReference type="Proteomes" id="UP000568380">
    <property type="component" value="Unassembled WGS sequence"/>
</dbReference>
<keyword evidence="2" id="KW-0472">Membrane</keyword>
<dbReference type="AlphaFoldDB" id="A0A7W8EF25"/>
<dbReference type="EMBL" id="JACHIN010000003">
    <property type="protein sequence ID" value="MBB5077169.1"/>
    <property type="molecule type" value="Genomic_DNA"/>
</dbReference>
<evidence type="ECO:0000313" key="4">
    <source>
        <dbReference type="Proteomes" id="UP000568380"/>
    </source>
</evidence>
<evidence type="ECO:0000313" key="3">
    <source>
        <dbReference type="EMBL" id="MBB5077169.1"/>
    </source>
</evidence>
<comment type="caution">
    <text evidence="3">The sequence shown here is derived from an EMBL/GenBank/DDBJ whole genome shotgun (WGS) entry which is preliminary data.</text>
</comment>
<evidence type="ECO:0000256" key="2">
    <source>
        <dbReference type="SAM" id="Phobius"/>
    </source>
</evidence>
<reference evidence="3 4" key="1">
    <citation type="submission" date="2020-08" db="EMBL/GenBank/DDBJ databases">
        <title>Genomic Encyclopedia of Type Strains, Phase IV (KMG-IV): sequencing the most valuable type-strain genomes for metagenomic binning, comparative biology and taxonomic classification.</title>
        <authorList>
            <person name="Goeker M."/>
        </authorList>
    </citation>
    <scope>NUCLEOTIDE SEQUENCE [LARGE SCALE GENOMIC DNA]</scope>
    <source>
        <strain evidence="3 4">DSM 45385</strain>
    </source>
</reference>
<accession>A0A7W8EF25</accession>
<keyword evidence="2" id="KW-1133">Transmembrane helix</keyword>
<keyword evidence="1" id="KW-0175">Coiled coil</keyword>
<feature type="coiled-coil region" evidence="1">
    <location>
        <begin position="3"/>
        <end position="34"/>
    </location>
</feature>
<name>A0A7W8EF25_9ACTN</name>
<keyword evidence="2" id="KW-0812">Transmembrane</keyword>
<protein>
    <submittedName>
        <fullName evidence="3">Flp pilus assembly protein TadB</fullName>
    </submittedName>
</protein>
<gene>
    <name evidence="3" type="ORF">HNR40_002642</name>
</gene>
<feature type="transmembrane region" description="Helical" evidence="2">
    <location>
        <begin position="63"/>
        <end position="80"/>
    </location>
</feature>
<organism evidence="3 4">
    <name type="scientific">Nonomuraea endophytica</name>
    <dbReference type="NCBI Taxonomy" id="714136"/>
    <lineage>
        <taxon>Bacteria</taxon>
        <taxon>Bacillati</taxon>
        <taxon>Actinomycetota</taxon>
        <taxon>Actinomycetes</taxon>
        <taxon>Streptosporangiales</taxon>
        <taxon>Streptosporangiaceae</taxon>
        <taxon>Nonomuraea</taxon>
    </lineage>
</organism>
<dbReference type="RefSeq" id="WP_184960802.1">
    <property type="nucleotide sequence ID" value="NZ_JACHIN010000003.1"/>
</dbReference>
<feature type="transmembrane region" description="Helical" evidence="2">
    <location>
        <begin position="86"/>
        <end position="105"/>
    </location>
</feature>